<dbReference type="EMBL" id="JBHUFV010000026">
    <property type="protein sequence ID" value="MFD1933235.1"/>
    <property type="molecule type" value="Genomic_DNA"/>
</dbReference>
<dbReference type="HAMAP" id="MF_01609">
    <property type="entry name" value="Glu_cys_ligase_2"/>
    <property type="match status" value="1"/>
</dbReference>
<comment type="function">
    <text evidence="5">ATP-dependent carboxylate-amine ligase which exhibits weak glutamate--cysteine ligase activity.</text>
</comment>
<dbReference type="SUPFAM" id="SSF55931">
    <property type="entry name" value="Glutamine synthetase/guanido kinase"/>
    <property type="match status" value="1"/>
</dbReference>
<reference evidence="7" key="1">
    <citation type="journal article" date="2019" name="Int. J. Syst. Evol. Microbiol.">
        <title>The Global Catalogue of Microorganisms (GCM) 10K type strain sequencing project: providing services to taxonomists for standard genome sequencing and annotation.</title>
        <authorList>
            <consortium name="The Broad Institute Genomics Platform"/>
            <consortium name="The Broad Institute Genome Sequencing Center for Infectious Disease"/>
            <person name="Wu L."/>
            <person name="Ma J."/>
        </authorList>
    </citation>
    <scope>NUCLEOTIDE SEQUENCE [LARGE SCALE GENOMIC DNA]</scope>
    <source>
        <strain evidence="7">ICMP 6774ER</strain>
    </source>
</reference>
<dbReference type="InterPro" id="IPR011793">
    <property type="entry name" value="YbdK"/>
</dbReference>
<dbReference type="InterPro" id="IPR006336">
    <property type="entry name" value="GCS2"/>
</dbReference>
<sequence>MLTFGVEEEFLLVDGATRRTVSRAGALLARAGEHPWGGEGGGYHAEMFDTQVEAATGTCDELGQLRHQLRQAREHLAGVAEGEGLHLVSTGTPVLQGPAPVLAPGERFKRIRRMHAGVVADYQSCGCHVHVGVEDRDTAVAVVNHLRPWLPTLLALSANSPFDHGRDSGYASWRMMEQARFPGSGVPPWFATAADYQLRLERLIDCGVLADPAMTVWLARPSSRLPTVEIRAADAAATVDEAILQAALTRALVGTALADLALGREAPRVDGSILAAAVWSAARHGLDGPGVDPFEERRVPAVHLLDLLLGRVRDALEVSGDLAEVTTLVAGTRQHGTGAVRQRTAAARGRRAVVDMLIAQTLSGTLAAQGSQGT</sequence>
<dbReference type="NCBIfam" id="NF010041">
    <property type="entry name" value="PRK13517.1-1"/>
    <property type="match status" value="1"/>
</dbReference>
<comment type="catalytic activity">
    <reaction evidence="4 5">
        <text>L-cysteine + L-glutamate + ATP = gamma-L-glutamyl-L-cysteine + ADP + phosphate + H(+)</text>
        <dbReference type="Rhea" id="RHEA:13285"/>
        <dbReference type="ChEBI" id="CHEBI:15378"/>
        <dbReference type="ChEBI" id="CHEBI:29985"/>
        <dbReference type="ChEBI" id="CHEBI:30616"/>
        <dbReference type="ChEBI" id="CHEBI:35235"/>
        <dbReference type="ChEBI" id="CHEBI:43474"/>
        <dbReference type="ChEBI" id="CHEBI:58173"/>
        <dbReference type="ChEBI" id="CHEBI:456216"/>
        <dbReference type="EC" id="6.3.2.2"/>
    </reaction>
</comment>
<accession>A0ABW4SWL5</accession>
<keyword evidence="1 5" id="KW-0436">Ligase</keyword>
<protein>
    <recommendedName>
        <fullName evidence="5">Putative glutamate--cysteine ligase 2</fullName>
        <ecNumber evidence="5">6.3.2.2</ecNumber>
    </recommendedName>
    <alternativeName>
        <fullName evidence="5">Gamma-glutamylcysteine synthetase 2</fullName>
        <shortName evidence="5">GCS 2</shortName>
        <shortName evidence="5">Gamma-GCS 2</shortName>
    </alternativeName>
</protein>
<comment type="similarity">
    <text evidence="5">Belongs to the glutamate--cysteine ligase type 2 family. YbdK subfamily.</text>
</comment>
<evidence type="ECO:0000256" key="4">
    <source>
        <dbReference type="ARBA" id="ARBA00048819"/>
    </source>
</evidence>
<dbReference type="EC" id="6.3.2.2" evidence="5"/>
<organism evidence="6 7">
    <name type="scientific">Nonomuraea mangrovi</name>
    <dbReference type="NCBI Taxonomy" id="2316207"/>
    <lineage>
        <taxon>Bacteria</taxon>
        <taxon>Bacillati</taxon>
        <taxon>Actinomycetota</taxon>
        <taxon>Actinomycetes</taxon>
        <taxon>Streptosporangiales</taxon>
        <taxon>Streptosporangiaceae</taxon>
        <taxon>Nonomuraea</taxon>
    </lineage>
</organism>
<evidence type="ECO:0000313" key="7">
    <source>
        <dbReference type="Proteomes" id="UP001597368"/>
    </source>
</evidence>
<dbReference type="Pfam" id="PF04107">
    <property type="entry name" value="GCS2"/>
    <property type="match status" value="1"/>
</dbReference>
<dbReference type="Proteomes" id="UP001597368">
    <property type="component" value="Unassembled WGS sequence"/>
</dbReference>
<dbReference type="PANTHER" id="PTHR36510:SF1">
    <property type="entry name" value="GLUTAMATE--CYSTEINE LIGASE 2-RELATED"/>
    <property type="match status" value="1"/>
</dbReference>
<dbReference type="GO" id="GO:0004357">
    <property type="term" value="F:glutamate-cysteine ligase activity"/>
    <property type="evidence" value="ECO:0007669"/>
    <property type="project" value="UniProtKB-EC"/>
</dbReference>
<evidence type="ECO:0000256" key="1">
    <source>
        <dbReference type="ARBA" id="ARBA00022598"/>
    </source>
</evidence>
<name>A0ABW4SWL5_9ACTN</name>
<dbReference type="InterPro" id="IPR014746">
    <property type="entry name" value="Gln_synth/guanido_kin_cat_dom"/>
</dbReference>
<dbReference type="NCBIfam" id="TIGR02050">
    <property type="entry name" value="gshA_cyan_rel"/>
    <property type="match status" value="1"/>
</dbReference>
<keyword evidence="2 5" id="KW-0547">Nucleotide-binding</keyword>
<evidence type="ECO:0000256" key="3">
    <source>
        <dbReference type="ARBA" id="ARBA00022840"/>
    </source>
</evidence>
<evidence type="ECO:0000313" key="6">
    <source>
        <dbReference type="EMBL" id="MFD1933235.1"/>
    </source>
</evidence>
<dbReference type="PANTHER" id="PTHR36510">
    <property type="entry name" value="GLUTAMATE--CYSTEINE LIGASE 2-RELATED"/>
    <property type="match status" value="1"/>
</dbReference>
<keyword evidence="3 5" id="KW-0067">ATP-binding</keyword>
<gene>
    <name evidence="6" type="ORF">ACFSKW_17330</name>
</gene>
<dbReference type="RefSeq" id="WP_379573279.1">
    <property type="nucleotide sequence ID" value="NZ_JBHUFV010000026.1"/>
</dbReference>
<dbReference type="Gene3D" id="3.30.590.20">
    <property type="match status" value="1"/>
</dbReference>
<comment type="caution">
    <text evidence="6">The sequence shown here is derived from an EMBL/GenBank/DDBJ whole genome shotgun (WGS) entry which is preliminary data.</text>
</comment>
<keyword evidence="7" id="KW-1185">Reference proteome</keyword>
<proteinExistence type="inferred from homology"/>
<dbReference type="InterPro" id="IPR050141">
    <property type="entry name" value="GCL_type2/YbdK_subfam"/>
</dbReference>
<evidence type="ECO:0000256" key="5">
    <source>
        <dbReference type="HAMAP-Rule" id="MF_01609"/>
    </source>
</evidence>
<evidence type="ECO:0000256" key="2">
    <source>
        <dbReference type="ARBA" id="ARBA00022741"/>
    </source>
</evidence>